<feature type="region of interest" description="Disordered" evidence="4">
    <location>
        <begin position="1"/>
        <end position="21"/>
    </location>
</feature>
<evidence type="ECO:0000313" key="6">
    <source>
        <dbReference type="Proteomes" id="UP001472677"/>
    </source>
</evidence>
<comment type="caution">
    <text evidence="5">The sequence shown here is derived from an EMBL/GenBank/DDBJ whole genome shotgun (WGS) entry which is preliminary data.</text>
</comment>
<keyword evidence="6" id="KW-1185">Reference proteome</keyword>
<gene>
    <name evidence="5" type="ORF">V6N12_056358</name>
</gene>
<protein>
    <submittedName>
        <fullName evidence="5">Uncharacterized protein</fullName>
    </submittedName>
</protein>
<evidence type="ECO:0000313" key="5">
    <source>
        <dbReference type="EMBL" id="KAK8522657.1"/>
    </source>
</evidence>
<evidence type="ECO:0000256" key="3">
    <source>
        <dbReference type="ARBA" id="ARBA00022604"/>
    </source>
</evidence>
<dbReference type="PANTHER" id="PTHR31175:SF82">
    <property type="entry name" value="AUXIN-RESPONSIVE PROTEIN SAUR65"/>
    <property type="match status" value="1"/>
</dbReference>
<evidence type="ECO:0000256" key="1">
    <source>
        <dbReference type="ARBA" id="ARBA00006974"/>
    </source>
</evidence>
<sequence length="114" mass="12603">MTVKGRKRISLPGSGGIDESSVAAKGPFVIYTTDQKRHLVPLSCLSNNIFVELLQLSEEEFVLSSHGPIVLPCDSALFRYIVFIVQQALDRQHEKTLLSSIPRSHKTHNSLVCG</sequence>
<keyword evidence="2" id="KW-0217">Developmental protein</keyword>
<accession>A0ABR2CUU0</accession>
<dbReference type="PANTHER" id="PTHR31175">
    <property type="entry name" value="AUXIN-RESPONSIVE FAMILY PROTEIN"/>
    <property type="match status" value="1"/>
</dbReference>
<dbReference type="EMBL" id="JBBPBM010000045">
    <property type="protein sequence ID" value="KAK8522657.1"/>
    <property type="molecule type" value="Genomic_DNA"/>
</dbReference>
<evidence type="ECO:0000256" key="2">
    <source>
        <dbReference type="ARBA" id="ARBA00022473"/>
    </source>
</evidence>
<evidence type="ECO:0000256" key="4">
    <source>
        <dbReference type="SAM" id="MobiDB-lite"/>
    </source>
</evidence>
<proteinExistence type="inferred from homology"/>
<keyword evidence="3" id="KW-0341">Growth regulation</keyword>
<reference evidence="5 6" key="1">
    <citation type="journal article" date="2024" name="G3 (Bethesda)">
        <title>Genome assembly of Hibiscus sabdariffa L. provides insights into metabolisms of medicinal natural products.</title>
        <authorList>
            <person name="Kim T."/>
        </authorList>
    </citation>
    <scope>NUCLEOTIDE SEQUENCE [LARGE SCALE GENOMIC DNA]</scope>
    <source>
        <strain evidence="5">TK-2024</strain>
        <tissue evidence="5">Old leaves</tissue>
    </source>
</reference>
<name>A0ABR2CUU0_9ROSI</name>
<dbReference type="InterPro" id="IPR003676">
    <property type="entry name" value="SAUR_fam"/>
</dbReference>
<organism evidence="5 6">
    <name type="scientific">Hibiscus sabdariffa</name>
    <name type="common">roselle</name>
    <dbReference type="NCBI Taxonomy" id="183260"/>
    <lineage>
        <taxon>Eukaryota</taxon>
        <taxon>Viridiplantae</taxon>
        <taxon>Streptophyta</taxon>
        <taxon>Embryophyta</taxon>
        <taxon>Tracheophyta</taxon>
        <taxon>Spermatophyta</taxon>
        <taxon>Magnoliopsida</taxon>
        <taxon>eudicotyledons</taxon>
        <taxon>Gunneridae</taxon>
        <taxon>Pentapetalae</taxon>
        <taxon>rosids</taxon>
        <taxon>malvids</taxon>
        <taxon>Malvales</taxon>
        <taxon>Malvaceae</taxon>
        <taxon>Malvoideae</taxon>
        <taxon>Hibiscus</taxon>
    </lineage>
</organism>
<dbReference type="Pfam" id="PF02519">
    <property type="entry name" value="Auxin_inducible"/>
    <property type="match status" value="1"/>
</dbReference>
<dbReference type="Proteomes" id="UP001472677">
    <property type="component" value="Unassembled WGS sequence"/>
</dbReference>
<comment type="similarity">
    <text evidence="1">Belongs to the ARG7 family.</text>
</comment>